<dbReference type="SUPFAM" id="SSF118215">
    <property type="entry name" value="Proton glutamate symport protein"/>
    <property type="match status" value="1"/>
</dbReference>
<evidence type="ECO:0000256" key="6">
    <source>
        <dbReference type="ARBA" id="ARBA00023136"/>
    </source>
</evidence>
<evidence type="ECO:0000313" key="8">
    <source>
        <dbReference type="EMBL" id="NIY72569.1"/>
    </source>
</evidence>
<evidence type="ECO:0000256" key="3">
    <source>
        <dbReference type="ARBA" id="ARBA00022475"/>
    </source>
</evidence>
<dbReference type="Proteomes" id="UP000709466">
    <property type="component" value="Unassembled WGS sequence"/>
</dbReference>
<gene>
    <name evidence="8" type="ORF">HCZ30_08980</name>
</gene>
<dbReference type="EMBL" id="JAATOP010000005">
    <property type="protein sequence ID" value="NIY72569.1"/>
    <property type="molecule type" value="Genomic_DNA"/>
</dbReference>
<feature type="transmembrane region" description="Helical" evidence="7">
    <location>
        <begin position="232"/>
        <end position="257"/>
    </location>
</feature>
<evidence type="ECO:0000256" key="2">
    <source>
        <dbReference type="ARBA" id="ARBA00022448"/>
    </source>
</evidence>
<reference evidence="8 9" key="1">
    <citation type="submission" date="2020-03" db="EMBL/GenBank/DDBJ databases">
        <title>Bacterial isolates of synthetic phycosphere.</title>
        <authorList>
            <person name="Fu H."/>
            <person name="Moran M.A."/>
        </authorList>
    </citation>
    <scope>NUCLEOTIDE SEQUENCE [LARGE SCALE GENOMIC DNA]</scope>
    <source>
        <strain evidence="8 9">HF1</strain>
    </source>
</reference>
<comment type="subcellular location">
    <subcellularLocation>
        <location evidence="1">Cell membrane</location>
        <topology evidence="1">Multi-pass membrane protein</topology>
    </subcellularLocation>
</comment>
<evidence type="ECO:0000256" key="5">
    <source>
        <dbReference type="ARBA" id="ARBA00022989"/>
    </source>
</evidence>
<keyword evidence="9" id="KW-1185">Reference proteome</keyword>
<dbReference type="InterPro" id="IPR001991">
    <property type="entry name" value="Na-dicarboxylate_symporter"/>
</dbReference>
<dbReference type="PANTHER" id="PTHR42865:SF7">
    <property type="entry name" value="PROTON_GLUTAMATE-ASPARTATE SYMPORTER"/>
    <property type="match status" value="1"/>
</dbReference>
<keyword evidence="6 7" id="KW-0472">Membrane</keyword>
<feature type="transmembrane region" description="Helical" evidence="7">
    <location>
        <begin position="127"/>
        <end position="152"/>
    </location>
</feature>
<sequence>MNYPLAMLLAALIALGASLIVALAGNVDRNTMMELGSILIGEQTVHIETDTEVTFADTGHDSEGHGGPPFVEHFVPNNIFEALSVGDSLKVVIFCIIFGWALARIVDEGRNSILELFDIVQLACTQVIRWLNLLLPLALFSMVSSQVAGFGLSTLESLGAFVTVQYATGIAIILLCALLISNRAGVSPMAAISNLRETIVLAISTRSSFACIPIAVNELTEKLRFDRSGTDLVMPLGITICRIGAVPYFVIGTIFISEVYNVEMGFEQYFILVTASVAAGFSSSGATGPMGG</sequence>
<protein>
    <submittedName>
        <fullName evidence="8">Dicarboxylate/amino acid:cation symporter</fullName>
    </submittedName>
</protein>
<accession>A0ABX0VWV7</accession>
<proteinExistence type="predicted"/>
<keyword evidence="3" id="KW-1003">Cell membrane</keyword>
<evidence type="ECO:0000256" key="1">
    <source>
        <dbReference type="ARBA" id="ARBA00004651"/>
    </source>
</evidence>
<dbReference type="PANTHER" id="PTHR42865">
    <property type="entry name" value="PROTON/GLUTAMATE-ASPARTATE SYMPORTER"/>
    <property type="match status" value="1"/>
</dbReference>
<evidence type="ECO:0000313" key="9">
    <source>
        <dbReference type="Proteomes" id="UP000709466"/>
    </source>
</evidence>
<evidence type="ECO:0000256" key="4">
    <source>
        <dbReference type="ARBA" id="ARBA00022692"/>
    </source>
</evidence>
<keyword evidence="4 7" id="KW-0812">Transmembrane</keyword>
<organism evidence="8 9">
    <name type="scientific">Marivivens donghaensis</name>
    <dbReference type="NCBI Taxonomy" id="1699413"/>
    <lineage>
        <taxon>Bacteria</taxon>
        <taxon>Pseudomonadati</taxon>
        <taxon>Pseudomonadota</taxon>
        <taxon>Alphaproteobacteria</taxon>
        <taxon>Rhodobacterales</taxon>
        <taxon>Paracoccaceae</taxon>
        <taxon>Marivivens group</taxon>
        <taxon>Marivivens</taxon>
    </lineage>
</organism>
<dbReference type="Gene3D" id="1.10.3860.10">
    <property type="entry name" value="Sodium:dicarboxylate symporter"/>
    <property type="match status" value="1"/>
</dbReference>
<dbReference type="Pfam" id="PF00375">
    <property type="entry name" value="SDF"/>
    <property type="match status" value="1"/>
</dbReference>
<dbReference type="InterPro" id="IPR036458">
    <property type="entry name" value="Na:dicarbo_symporter_sf"/>
</dbReference>
<evidence type="ECO:0000256" key="7">
    <source>
        <dbReference type="SAM" id="Phobius"/>
    </source>
</evidence>
<comment type="caution">
    <text evidence="8">The sequence shown here is derived from an EMBL/GenBank/DDBJ whole genome shotgun (WGS) entry which is preliminary data.</text>
</comment>
<feature type="transmembrane region" description="Helical" evidence="7">
    <location>
        <begin position="158"/>
        <end position="180"/>
    </location>
</feature>
<name>A0ABX0VWV7_9RHOB</name>
<keyword evidence="2" id="KW-0813">Transport</keyword>
<feature type="transmembrane region" description="Helical" evidence="7">
    <location>
        <begin position="269"/>
        <end position="288"/>
    </location>
</feature>
<keyword evidence="5 7" id="KW-1133">Transmembrane helix</keyword>